<dbReference type="InterPro" id="IPR055256">
    <property type="entry name" value="KH_1_KHDC4/BBP-like"/>
</dbReference>
<dbReference type="OrthoDB" id="397265at2759"/>
<gene>
    <name evidence="4" type="ORF">NA56DRAFT_562026</name>
</gene>
<feature type="compositionally biased region" description="Pro residues" evidence="2">
    <location>
        <begin position="458"/>
        <end position="484"/>
    </location>
</feature>
<dbReference type="InterPro" id="IPR036612">
    <property type="entry name" value="KH_dom_type_1_sf"/>
</dbReference>
<dbReference type="InterPro" id="IPR056149">
    <property type="entry name" value="PRP5/DDX46/KHDC4_KH"/>
</dbReference>
<keyword evidence="1" id="KW-0694">RNA-binding</keyword>
<evidence type="ECO:0000259" key="3">
    <source>
        <dbReference type="SMART" id="SM00322"/>
    </source>
</evidence>
<feature type="region of interest" description="Disordered" evidence="2">
    <location>
        <begin position="390"/>
        <end position="409"/>
    </location>
</feature>
<reference evidence="4 5" key="1">
    <citation type="submission" date="2016-05" db="EMBL/GenBank/DDBJ databases">
        <title>A degradative enzymes factory behind the ericoid mycorrhizal symbiosis.</title>
        <authorList>
            <consortium name="DOE Joint Genome Institute"/>
            <person name="Martino E."/>
            <person name="Morin E."/>
            <person name="Grelet G."/>
            <person name="Kuo A."/>
            <person name="Kohler A."/>
            <person name="Daghino S."/>
            <person name="Barry K."/>
            <person name="Choi C."/>
            <person name="Cichocki N."/>
            <person name="Clum A."/>
            <person name="Copeland A."/>
            <person name="Hainaut M."/>
            <person name="Haridas S."/>
            <person name="Labutti K."/>
            <person name="Lindquist E."/>
            <person name="Lipzen A."/>
            <person name="Khouja H.-R."/>
            <person name="Murat C."/>
            <person name="Ohm R."/>
            <person name="Olson A."/>
            <person name="Spatafora J."/>
            <person name="Veneault-Fourrey C."/>
            <person name="Henrissat B."/>
            <person name="Grigoriev I."/>
            <person name="Martin F."/>
            <person name="Perotto S."/>
        </authorList>
    </citation>
    <scope>NUCLEOTIDE SEQUENCE [LARGE SCALE GENOMIC DNA]</scope>
    <source>
        <strain evidence="4 5">UAMH 7357</strain>
    </source>
</reference>
<dbReference type="PANTHER" id="PTHR15744:SF0">
    <property type="entry name" value="KH HOMOLOGY DOMAIN-CONTAINING PROTEIN 4"/>
    <property type="match status" value="1"/>
</dbReference>
<feature type="region of interest" description="Disordered" evidence="2">
    <location>
        <begin position="92"/>
        <end position="116"/>
    </location>
</feature>
<protein>
    <recommendedName>
        <fullName evidence="3">K Homology domain-containing protein</fullName>
    </recommendedName>
</protein>
<dbReference type="Gene3D" id="3.30.1370.10">
    <property type="entry name" value="K Homology domain, type 1"/>
    <property type="match status" value="2"/>
</dbReference>
<proteinExistence type="predicted"/>
<feature type="compositionally biased region" description="Basic and acidic residues" evidence="2">
    <location>
        <begin position="1"/>
        <end position="31"/>
    </location>
</feature>
<dbReference type="CDD" id="cd22385">
    <property type="entry name" value="KH-I_KHDC4_rpt1"/>
    <property type="match status" value="1"/>
</dbReference>
<keyword evidence="5" id="KW-1185">Reference proteome</keyword>
<dbReference type="InterPro" id="IPR047890">
    <property type="entry name" value="KHDC4_KH-I_first"/>
</dbReference>
<accession>A0A2J6QLR8</accession>
<dbReference type="EMBL" id="KZ613466">
    <property type="protein sequence ID" value="PMD27204.1"/>
    <property type="molecule type" value="Genomic_DNA"/>
</dbReference>
<dbReference type="PROSITE" id="PS50084">
    <property type="entry name" value="KH_TYPE_1"/>
    <property type="match status" value="1"/>
</dbReference>
<feature type="compositionally biased region" description="Low complexity" evidence="2">
    <location>
        <begin position="45"/>
        <end position="64"/>
    </location>
</feature>
<dbReference type="AlphaFoldDB" id="A0A2J6QLR8"/>
<dbReference type="STRING" id="1745343.A0A2J6QLR8"/>
<feature type="domain" description="K Homology" evidence="3">
    <location>
        <begin position="244"/>
        <end position="331"/>
    </location>
</feature>
<feature type="compositionally biased region" description="Low complexity" evidence="2">
    <location>
        <begin position="396"/>
        <end position="409"/>
    </location>
</feature>
<feature type="compositionally biased region" description="Low complexity" evidence="2">
    <location>
        <begin position="97"/>
        <end position="116"/>
    </location>
</feature>
<feature type="region of interest" description="Disordered" evidence="2">
    <location>
        <begin position="1"/>
        <end position="64"/>
    </location>
</feature>
<dbReference type="Pfam" id="PF22675">
    <property type="entry name" value="KH-I_KHDC4-BBP"/>
    <property type="match status" value="1"/>
</dbReference>
<evidence type="ECO:0000313" key="5">
    <source>
        <dbReference type="Proteomes" id="UP000235672"/>
    </source>
</evidence>
<dbReference type="FunFam" id="3.30.1370.10:FF:000051">
    <property type="entry name" value="Putative kh domain-containing protein"/>
    <property type="match status" value="1"/>
</dbReference>
<evidence type="ECO:0000313" key="4">
    <source>
        <dbReference type="EMBL" id="PMD27204.1"/>
    </source>
</evidence>
<sequence length="503" mass="54164">MDDTERRAVKRSRFDQKEPEPKRTSRFDRRSRSPPAVKEPRRSRSPLARASRSPASASANLSPSDPAAAAAAAAARINAQIQAKKGIQHVDVPPIRSMSSPSAGQSASPAASGAGNSASLVNGEMYIADGDYIRDIEVNDLRNRYTLTKGSTQKMIKEETGAAFMLTFEDVTTRGNYYPDKSMATAANPPLYLHVTSTTKRGLEQAVEKIEELMKQELPNLVDERRFRRREPDAVERDEFGRRKWPEEKIPIDFEPLPGFNLRAQVVGHGGAYVKHIQQETRCRVQIKGRGSGFMEHGTGRESDEDMYLHVAGPDPAEVQKAKELCEDLLKNVREQYEEFKNRPQPQRGYGAQSTGYGGERGYGDRAPDRSNSYASGGYGGYSNSPAPVTPGGILSPTTPSAPGAASPTAGADYAAQYAQYYGAAAGGQDPYAAYGGYAAYVQYYQQYMAAAAAAQQSPPPGGSAPGSAPPPPPNEAPPPPPSGSAPGTGGYSAVSQLMILRR</sequence>
<dbReference type="InterPro" id="IPR004087">
    <property type="entry name" value="KH_dom"/>
</dbReference>
<feature type="region of interest" description="Disordered" evidence="2">
    <location>
        <begin position="339"/>
        <end position="379"/>
    </location>
</feature>
<dbReference type="GO" id="GO:0003723">
    <property type="term" value="F:RNA binding"/>
    <property type="evidence" value="ECO:0007669"/>
    <property type="project" value="UniProtKB-UniRule"/>
</dbReference>
<dbReference type="SMART" id="SM00322">
    <property type="entry name" value="KH"/>
    <property type="match status" value="1"/>
</dbReference>
<dbReference type="Proteomes" id="UP000235672">
    <property type="component" value="Unassembled WGS sequence"/>
</dbReference>
<name>A0A2J6QLR8_9HELO</name>
<evidence type="ECO:0000256" key="1">
    <source>
        <dbReference type="PROSITE-ProRule" id="PRU00117"/>
    </source>
</evidence>
<dbReference type="CDD" id="cd22386">
    <property type="entry name" value="KH-I_KHDC4_rpt2"/>
    <property type="match status" value="1"/>
</dbReference>
<dbReference type="GO" id="GO:0005634">
    <property type="term" value="C:nucleus"/>
    <property type="evidence" value="ECO:0007669"/>
    <property type="project" value="InterPro"/>
</dbReference>
<dbReference type="InterPro" id="IPR047889">
    <property type="entry name" value="KHDC4_KH-I_second"/>
</dbReference>
<organism evidence="4 5">
    <name type="scientific">Hyaloscypha hepaticicola</name>
    <dbReference type="NCBI Taxonomy" id="2082293"/>
    <lineage>
        <taxon>Eukaryota</taxon>
        <taxon>Fungi</taxon>
        <taxon>Dikarya</taxon>
        <taxon>Ascomycota</taxon>
        <taxon>Pezizomycotina</taxon>
        <taxon>Leotiomycetes</taxon>
        <taxon>Helotiales</taxon>
        <taxon>Hyaloscyphaceae</taxon>
        <taxon>Hyaloscypha</taxon>
    </lineage>
</organism>
<dbReference type="InterPro" id="IPR031121">
    <property type="entry name" value="RIK/BLOM7"/>
</dbReference>
<dbReference type="SUPFAM" id="SSF54791">
    <property type="entry name" value="Eukaryotic type KH-domain (KH-domain type I)"/>
    <property type="match status" value="2"/>
</dbReference>
<dbReference type="FunFam" id="3.30.1370.10:FF:000037">
    <property type="entry name" value="KH domain protein"/>
    <property type="match status" value="1"/>
</dbReference>
<evidence type="ECO:0000256" key="2">
    <source>
        <dbReference type="SAM" id="MobiDB-lite"/>
    </source>
</evidence>
<dbReference type="Pfam" id="PF23469">
    <property type="entry name" value="KH_12"/>
    <property type="match status" value="1"/>
</dbReference>
<feature type="region of interest" description="Disordered" evidence="2">
    <location>
        <begin position="452"/>
        <end position="492"/>
    </location>
</feature>
<dbReference type="PANTHER" id="PTHR15744">
    <property type="entry name" value="BLOM7"/>
    <property type="match status" value="1"/>
</dbReference>